<feature type="region of interest" description="Disordered" evidence="1">
    <location>
        <begin position="1"/>
        <end position="40"/>
    </location>
</feature>
<dbReference type="AlphaFoldDB" id="A0A9Q0GM99"/>
<name>A0A9Q0GM99_9MAGN</name>
<proteinExistence type="predicted"/>
<reference evidence="2" key="1">
    <citation type="journal article" date="2023" name="Plant J.">
        <title>The genome of the king protea, Protea cynaroides.</title>
        <authorList>
            <person name="Chang J."/>
            <person name="Duong T.A."/>
            <person name="Schoeman C."/>
            <person name="Ma X."/>
            <person name="Roodt D."/>
            <person name="Barker N."/>
            <person name="Li Z."/>
            <person name="Van de Peer Y."/>
            <person name="Mizrachi E."/>
        </authorList>
    </citation>
    <scope>NUCLEOTIDE SEQUENCE</scope>
    <source>
        <tissue evidence="2">Young leaves</tissue>
    </source>
</reference>
<protein>
    <submittedName>
        <fullName evidence="2">Uncharacterized protein</fullName>
    </submittedName>
</protein>
<accession>A0A9Q0GM99</accession>
<keyword evidence="3" id="KW-1185">Reference proteome</keyword>
<evidence type="ECO:0000313" key="3">
    <source>
        <dbReference type="Proteomes" id="UP001141806"/>
    </source>
</evidence>
<evidence type="ECO:0000256" key="1">
    <source>
        <dbReference type="SAM" id="MobiDB-lite"/>
    </source>
</evidence>
<dbReference type="EMBL" id="JAMYWD010001088">
    <property type="protein sequence ID" value="KAJ4945361.1"/>
    <property type="molecule type" value="Genomic_DNA"/>
</dbReference>
<organism evidence="2 3">
    <name type="scientific">Protea cynaroides</name>
    <dbReference type="NCBI Taxonomy" id="273540"/>
    <lineage>
        <taxon>Eukaryota</taxon>
        <taxon>Viridiplantae</taxon>
        <taxon>Streptophyta</taxon>
        <taxon>Embryophyta</taxon>
        <taxon>Tracheophyta</taxon>
        <taxon>Spermatophyta</taxon>
        <taxon>Magnoliopsida</taxon>
        <taxon>Proteales</taxon>
        <taxon>Proteaceae</taxon>
        <taxon>Protea</taxon>
    </lineage>
</organism>
<comment type="caution">
    <text evidence="2">The sequence shown here is derived from an EMBL/GenBank/DDBJ whole genome shotgun (WGS) entry which is preliminary data.</text>
</comment>
<evidence type="ECO:0000313" key="2">
    <source>
        <dbReference type="EMBL" id="KAJ4945361.1"/>
    </source>
</evidence>
<dbReference type="Proteomes" id="UP001141806">
    <property type="component" value="Unassembled WGS sequence"/>
</dbReference>
<sequence length="197" mass="22828">MAGQHWCSMNRMARQQPRPRYVSPSRKKDDLPSTSSELVQRVPVEEYSQMSPDLGILADKDDGKYISGLSTKSVGKTKEVDEFQEHIRHGIEELKWIKSFGEKASQMVNSEQHLNEHQINMLLSTMKSVKEKVFELQYKLEYKTQEADEGKEKQADLLKMLESSYTVGLMMDRRLQGLWSNKELLLSKIESLNKNIF</sequence>
<gene>
    <name evidence="2" type="ORF">NE237_000159</name>
</gene>